<dbReference type="GO" id="GO:0043657">
    <property type="term" value="C:host cell"/>
    <property type="evidence" value="ECO:0007669"/>
    <property type="project" value="UniProtKB-SubCell"/>
</dbReference>
<dbReference type="AlphaFoldDB" id="A0A9P5N4U3"/>
<sequence>MLVSSFSKNISQFGTTRITRDNQCVGKLGPHWFEFTPLSLLYQALYTRFLEPSNLERSMSQLELNCLILGQDPNSSFTIEIADTKTVSALKEAIRDKKQPDLDYRLDGSNLHIFKVSFNMDADINATLQNFRPEHNPTIGVHHLSLGVKRLKSVFGKLVDEHIHIVVQLPPRPPPVTYPPSSSDPRSFGHDLELFGYILGSDPKHVFLVNIASTMCVAALKEAIKEKDITLRHVNAHALTLWKISIPFNHRFNGNIDVKDGEELILTEKLSRIFLDQPEEGHVHIAVRCPP</sequence>
<dbReference type="OrthoDB" id="3168051at2759"/>
<evidence type="ECO:0000256" key="2">
    <source>
        <dbReference type="ARBA" id="ARBA00004613"/>
    </source>
</evidence>
<dbReference type="EMBL" id="WHVB01000002">
    <property type="protein sequence ID" value="KAF8486102.1"/>
    <property type="molecule type" value="Genomic_DNA"/>
</dbReference>
<evidence type="ECO:0000313" key="5">
    <source>
        <dbReference type="EMBL" id="KAF8486102.1"/>
    </source>
</evidence>
<evidence type="ECO:0000256" key="1">
    <source>
        <dbReference type="ARBA" id="ARBA00004340"/>
    </source>
</evidence>
<name>A0A9P5N4U3_9AGAM</name>
<evidence type="ECO:0000313" key="6">
    <source>
        <dbReference type="Proteomes" id="UP000759537"/>
    </source>
</evidence>
<evidence type="ECO:0000259" key="4">
    <source>
        <dbReference type="Pfam" id="PF20147"/>
    </source>
</evidence>
<comment type="subcellular location">
    <subcellularLocation>
        <location evidence="1">Host cell</location>
    </subcellularLocation>
    <subcellularLocation>
        <location evidence="2">Secreted</location>
    </subcellularLocation>
</comment>
<gene>
    <name evidence="5" type="ORF">DFH94DRAFT_168490</name>
</gene>
<reference evidence="5" key="1">
    <citation type="submission" date="2019-10" db="EMBL/GenBank/DDBJ databases">
        <authorList>
            <consortium name="DOE Joint Genome Institute"/>
            <person name="Kuo A."/>
            <person name="Miyauchi S."/>
            <person name="Kiss E."/>
            <person name="Drula E."/>
            <person name="Kohler A."/>
            <person name="Sanchez-Garcia M."/>
            <person name="Andreopoulos B."/>
            <person name="Barry K.W."/>
            <person name="Bonito G."/>
            <person name="Buee M."/>
            <person name="Carver A."/>
            <person name="Chen C."/>
            <person name="Cichocki N."/>
            <person name="Clum A."/>
            <person name="Culley D."/>
            <person name="Crous P.W."/>
            <person name="Fauchery L."/>
            <person name="Girlanda M."/>
            <person name="Hayes R."/>
            <person name="Keri Z."/>
            <person name="LaButti K."/>
            <person name="Lipzen A."/>
            <person name="Lombard V."/>
            <person name="Magnuson J."/>
            <person name="Maillard F."/>
            <person name="Morin E."/>
            <person name="Murat C."/>
            <person name="Nolan M."/>
            <person name="Ohm R."/>
            <person name="Pangilinan J."/>
            <person name="Pereira M."/>
            <person name="Perotto S."/>
            <person name="Peter M."/>
            <person name="Riley R."/>
            <person name="Sitrit Y."/>
            <person name="Stielow B."/>
            <person name="Szollosi G."/>
            <person name="Zifcakova L."/>
            <person name="Stursova M."/>
            <person name="Spatafora J.W."/>
            <person name="Tedersoo L."/>
            <person name="Vaario L.-M."/>
            <person name="Yamada A."/>
            <person name="Yan M."/>
            <person name="Wang P."/>
            <person name="Xu J."/>
            <person name="Bruns T."/>
            <person name="Baldrian P."/>
            <person name="Vilgalys R."/>
            <person name="Henrissat B."/>
            <person name="Grigoriev I.V."/>
            <person name="Hibbett D."/>
            <person name="Nagy L.G."/>
            <person name="Martin F.M."/>
        </authorList>
    </citation>
    <scope>NUCLEOTIDE SEQUENCE</scope>
    <source>
        <strain evidence="5">Prilba</strain>
    </source>
</reference>
<proteinExistence type="predicted"/>
<comment type="caution">
    <text evidence="5">The sequence shown here is derived from an EMBL/GenBank/DDBJ whole genome shotgun (WGS) entry which is preliminary data.</text>
</comment>
<evidence type="ECO:0000256" key="3">
    <source>
        <dbReference type="ARBA" id="ARBA00022525"/>
    </source>
</evidence>
<protein>
    <recommendedName>
        <fullName evidence="4">Crinkler effector protein N-terminal domain-containing protein</fullName>
    </recommendedName>
</protein>
<dbReference type="GO" id="GO:0005576">
    <property type="term" value="C:extracellular region"/>
    <property type="evidence" value="ECO:0007669"/>
    <property type="project" value="UniProtKB-SubCell"/>
</dbReference>
<dbReference type="Pfam" id="PF20147">
    <property type="entry name" value="Crinkler"/>
    <property type="match status" value="2"/>
</dbReference>
<reference evidence="5" key="2">
    <citation type="journal article" date="2020" name="Nat. Commun.">
        <title>Large-scale genome sequencing of mycorrhizal fungi provides insights into the early evolution of symbiotic traits.</title>
        <authorList>
            <person name="Miyauchi S."/>
            <person name="Kiss E."/>
            <person name="Kuo A."/>
            <person name="Drula E."/>
            <person name="Kohler A."/>
            <person name="Sanchez-Garcia M."/>
            <person name="Morin E."/>
            <person name="Andreopoulos B."/>
            <person name="Barry K.W."/>
            <person name="Bonito G."/>
            <person name="Buee M."/>
            <person name="Carver A."/>
            <person name="Chen C."/>
            <person name="Cichocki N."/>
            <person name="Clum A."/>
            <person name="Culley D."/>
            <person name="Crous P.W."/>
            <person name="Fauchery L."/>
            <person name="Girlanda M."/>
            <person name="Hayes R.D."/>
            <person name="Keri Z."/>
            <person name="LaButti K."/>
            <person name="Lipzen A."/>
            <person name="Lombard V."/>
            <person name="Magnuson J."/>
            <person name="Maillard F."/>
            <person name="Murat C."/>
            <person name="Nolan M."/>
            <person name="Ohm R.A."/>
            <person name="Pangilinan J."/>
            <person name="Pereira M.F."/>
            <person name="Perotto S."/>
            <person name="Peter M."/>
            <person name="Pfister S."/>
            <person name="Riley R."/>
            <person name="Sitrit Y."/>
            <person name="Stielow J.B."/>
            <person name="Szollosi G."/>
            <person name="Zifcakova L."/>
            <person name="Stursova M."/>
            <person name="Spatafora J.W."/>
            <person name="Tedersoo L."/>
            <person name="Vaario L.M."/>
            <person name="Yamada A."/>
            <person name="Yan M."/>
            <person name="Wang P."/>
            <person name="Xu J."/>
            <person name="Bruns T."/>
            <person name="Baldrian P."/>
            <person name="Vilgalys R."/>
            <person name="Dunand C."/>
            <person name="Henrissat B."/>
            <person name="Grigoriev I.V."/>
            <person name="Hibbett D."/>
            <person name="Nagy L.G."/>
            <person name="Martin F.M."/>
        </authorList>
    </citation>
    <scope>NUCLEOTIDE SEQUENCE</scope>
    <source>
        <strain evidence="5">Prilba</strain>
    </source>
</reference>
<dbReference type="InterPro" id="IPR045379">
    <property type="entry name" value="Crinkler_N"/>
</dbReference>
<organism evidence="5 6">
    <name type="scientific">Russula ochroleuca</name>
    <dbReference type="NCBI Taxonomy" id="152965"/>
    <lineage>
        <taxon>Eukaryota</taxon>
        <taxon>Fungi</taxon>
        <taxon>Dikarya</taxon>
        <taxon>Basidiomycota</taxon>
        <taxon>Agaricomycotina</taxon>
        <taxon>Agaricomycetes</taxon>
        <taxon>Russulales</taxon>
        <taxon>Russulaceae</taxon>
        <taxon>Russula</taxon>
    </lineage>
</organism>
<accession>A0A9P5N4U3</accession>
<keyword evidence="3" id="KW-0964">Secreted</keyword>
<feature type="domain" description="Crinkler effector protein N-terminal" evidence="4">
    <location>
        <begin position="192"/>
        <end position="287"/>
    </location>
</feature>
<dbReference type="Proteomes" id="UP000759537">
    <property type="component" value="Unassembled WGS sequence"/>
</dbReference>
<keyword evidence="6" id="KW-1185">Reference proteome</keyword>
<feature type="domain" description="Crinkler effector protein N-terminal" evidence="4">
    <location>
        <begin position="62"/>
        <end position="168"/>
    </location>
</feature>